<evidence type="ECO:0000313" key="2">
    <source>
        <dbReference type="EMBL" id="CAK9312920.1"/>
    </source>
</evidence>
<dbReference type="EMBL" id="OZ021745">
    <property type="protein sequence ID" value="CAK9312920.1"/>
    <property type="molecule type" value="Genomic_DNA"/>
</dbReference>
<sequence length="101" mass="11596">MDEATKAKSELMDVRKELEKARALLRVKEEALKVEQEATSYEQKARVKAEIELRRKIVDAFKRSWLPLTDAHENHFKHLISQGIPPHEAMDQVTACTPPCS</sequence>
<accession>A0ABP0Y1W0</accession>
<evidence type="ECO:0000313" key="3">
    <source>
        <dbReference type="Proteomes" id="UP001642487"/>
    </source>
</evidence>
<reference evidence="2 3" key="1">
    <citation type="submission" date="2024-03" db="EMBL/GenBank/DDBJ databases">
        <authorList>
            <person name="Gkanogiannis A."/>
            <person name="Becerra Lopez-Lavalle L."/>
        </authorList>
    </citation>
    <scope>NUCLEOTIDE SEQUENCE [LARGE SCALE GENOMIC DNA]</scope>
</reference>
<keyword evidence="3" id="KW-1185">Reference proteome</keyword>
<gene>
    <name evidence="2" type="ORF">CITCOLO1_LOCUS4630</name>
</gene>
<protein>
    <submittedName>
        <fullName evidence="2">Uncharacterized protein</fullName>
    </submittedName>
</protein>
<evidence type="ECO:0000256" key="1">
    <source>
        <dbReference type="SAM" id="Coils"/>
    </source>
</evidence>
<keyword evidence="1" id="KW-0175">Coiled coil</keyword>
<organism evidence="2 3">
    <name type="scientific">Citrullus colocynthis</name>
    <name type="common">colocynth</name>
    <dbReference type="NCBI Taxonomy" id="252529"/>
    <lineage>
        <taxon>Eukaryota</taxon>
        <taxon>Viridiplantae</taxon>
        <taxon>Streptophyta</taxon>
        <taxon>Embryophyta</taxon>
        <taxon>Tracheophyta</taxon>
        <taxon>Spermatophyta</taxon>
        <taxon>Magnoliopsida</taxon>
        <taxon>eudicotyledons</taxon>
        <taxon>Gunneridae</taxon>
        <taxon>Pentapetalae</taxon>
        <taxon>rosids</taxon>
        <taxon>fabids</taxon>
        <taxon>Cucurbitales</taxon>
        <taxon>Cucurbitaceae</taxon>
        <taxon>Benincaseae</taxon>
        <taxon>Citrullus</taxon>
    </lineage>
</organism>
<feature type="coiled-coil region" evidence="1">
    <location>
        <begin position="1"/>
        <end position="44"/>
    </location>
</feature>
<proteinExistence type="predicted"/>
<dbReference type="Proteomes" id="UP001642487">
    <property type="component" value="Chromosome 11"/>
</dbReference>
<name>A0ABP0Y1W0_9ROSI</name>